<evidence type="ECO:0000313" key="5">
    <source>
        <dbReference type="EMBL" id="GLD29310.1"/>
    </source>
</evidence>
<proteinExistence type="predicted"/>
<dbReference type="Proteomes" id="UP001064782">
    <property type="component" value="Unassembled WGS sequence"/>
</dbReference>
<dbReference type="Proteomes" id="UP001165663">
    <property type="component" value="Unassembled WGS sequence"/>
</dbReference>
<keyword evidence="6" id="KW-1185">Reference proteome</keyword>
<dbReference type="EMBL" id="BRXE01000132">
    <property type="protein sequence ID" value="GLB86337.1"/>
    <property type="molecule type" value="Genomic_DNA"/>
</dbReference>
<dbReference type="Pfam" id="PF00583">
    <property type="entry name" value="Acetyltransf_1"/>
    <property type="match status" value="1"/>
</dbReference>
<dbReference type="EMBL" id="BRZI01000005">
    <property type="protein sequence ID" value="GLD29310.1"/>
    <property type="molecule type" value="Genomic_DNA"/>
</dbReference>
<keyword evidence="2" id="KW-0012">Acyltransferase</keyword>
<reference evidence="5" key="1">
    <citation type="submission" date="2022-08" db="EMBL/GenBank/DDBJ databases">
        <title>Mycobacterium kiyosense sp. nov., scotochromogenic slow-glowing species isolated from respiratory specimens.</title>
        <authorList>
            <person name="Fukano H."/>
            <person name="Kazumi Y."/>
            <person name="Sakagami N."/>
            <person name="Ato M."/>
            <person name="Mitarai S."/>
            <person name="Hoshino Y."/>
        </authorList>
    </citation>
    <scope>NUCLEOTIDE SEQUENCE</scope>
    <source>
        <strain evidence="5">1413</strain>
        <strain evidence="4">SRL2020-028</strain>
    </source>
</reference>
<dbReference type="InterPro" id="IPR050832">
    <property type="entry name" value="Bact_Acetyltransf"/>
</dbReference>
<evidence type="ECO:0000256" key="2">
    <source>
        <dbReference type="ARBA" id="ARBA00023315"/>
    </source>
</evidence>
<gene>
    <name evidence="5" type="ORF">Mkiyose1413_11930</name>
    <name evidence="4" type="ORF">SRL2020028_55930</name>
</gene>
<dbReference type="PROSITE" id="PS51186">
    <property type="entry name" value="GNAT"/>
    <property type="match status" value="1"/>
</dbReference>
<accession>A0A9P3UT98</accession>
<dbReference type="Gene3D" id="3.40.630.30">
    <property type="match status" value="1"/>
</dbReference>
<comment type="caution">
    <text evidence="5">The sequence shown here is derived from an EMBL/GenBank/DDBJ whole genome shotgun (WGS) entry which is preliminary data.</text>
</comment>
<evidence type="ECO:0000313" key="6">
    <source>
        <dbReference type="Proteomes" id="UP001064782"/>
    </source>
</evidence>
<protein>
    <submittedName>
        <fullName evidence="5">N-acetyltransferase</fullName>
    </submittedName>
</protein>
<dbReference type="SUPFAM" id="SSF55729">
    <property type="entry name" value="Acyl-CoA N-acyltransferases (Nat)"/>
    <property type="match status" value="1"/>
</dbReference>
<dbReference type="CDD" id="cd04301">
    <property type="entry name" value="NAT_SF"/>
    <property type="match status" value="1"/>
</dbReference>
<evidence type="ECO:0000313" key="4">
    <source>
        <dbReference type="EMBL" id="GLB86337.1"/>
    </source>
</evidence>
<dbReference type="PANTHER" id="PTHR43877">
    <property type="entry name" value="AMINOALKYLPHOSPHONATE N-ACETYLTRANSFERASE-RELATED-RELATED"/>
    <property type="match status" value="1"/>
</dbReference>
<keyword evidence="1" id="KW-0808">Transferase</keyword>
<dbReference type="GO" id="GO:0016747">
    <property type="term" value="F:acyltransferase activity, transferring groups other than amino-acyl groups"/>
    <property type="evidence" value="ECO:0007669"/>
    <property type="project" value="InterPro"/>
</dbReference>
<dbReference type="GeneID" id="83629010"/>
<organism evidence="5 6">
    <name type="scientific">Mycobacterium kiyosense</name>
    <dbReference type="NCBI Taxonomy" id="2871094"/>
    <lineage>
        <taxon>Bacteria</taxon>
        <taxon>Bacillati</taxon>
        <taxon>Actinomycetota</taxon>
        <taxon>Actinomycetes</taxon>
        <taxon>Mycobacteriales</taxon>
        <taxon>Mycobacteriaceae</taxon>
        <taxon>Mycobacterium</taxon>
    </lineage>
</organism>
<evidence type="ECO:0000256" key="1">
    <source>
        <dbReference type="ARBA" id="ARBA00022679"/>
    </source>
</evidence>
<dbReference type="AlphaFoldDB" id="A0A9P3UT98"/>
<dbReference type="RefSeq" id="WP_236976469.1">
    <property type="nucleotide sequence ID" value="NZ_BRXE01000132.1"/>
</dbReference>
<name>A0A9P3UT98_9MYCO</name>
<dbReference type="InterPro" id="IPR000182">
    <property type="entry name" value="GNAT_dom"/>
</dbReference>
<evidence type="ECO:0000259" key="3">
    <source>
        <dbReference type="PROSITE" id="PS51186"/>
    </source>
</evidence>
<feature type="domain" description="N-acetyltransferase" evidence="3">
    <location>
        <begin position="6"/>
        <end position="170"/>
    </location>
</feature>
<dbReference type="InterPro" id="IPR016181">
    <property type="entry name" value="Acyl_CoA_acyltransferase"/>
</dbReference>
<sequence>MRSSEIRIREAKPKDYARVAAMHYPVWRQSWDGIVAPHVLDMIVTPKIWVETSYPTTLKRGGWGMWMAESRGQLLGMMLLGPDLSNPNLIQIDALYVVEKSQRAGVGSELLGKALEQYPDNDMILWCAEKNRKARDFYEKKGFDVDDRTFSWKPLPGVSVPHVGYRLYRSART</sequence>